<dbReference type="InterPro" id="IPR036366">
    <property type="entry name" value="PGBDSf"/>
</dbReference>
<evidence type="ECO:0000259" key="4">
    <source>
        <dbReference type="Pfam" id="PF05257"/>
    </source>
</evidence>
<gene>
    <name evidence="5" type="ORF">SEA_ALSABER_28</name>
</gene>
<sequence length="285" mass="30963">MSAVVDKILSIAAGEVGTHEKKVGGHWVNDSKYNRWFGKIPGYAQDGYGWPWCAAFVSWLAHEAGVKDLYPKTASCSAGVAWWKGKGRFSEYPAVGAQVFFGPGGGTHTGIVVSYDAENIYTIEGNTNVNGSAEGDGVYRRTRKRHSTNVYGYGYPKFPEGIKSADPAWAKEAPKAPAKPAPAKPKPAPAKPKPKPAPKPNPIYRLSDAVKPGATHVQVADIQQLLLKLGYKIPGAVTNYYGKNTEAAVALWHERNPKYKNIGLRRDTRIGPAGYIALQKQCGRR</sequence>
<dbReference type="Pfam" id="PF05257">
    <property type="entry name" value="CHAP"/>
    <property type="match status" value="1"/>
</dbReference>
<dbReference type="InterPro" id="IPR036365">
    <property type="entry name" value="PGBD-like_sf"/>
</dbReference>
<feature type="domain" description="Peptidase C51" evidence="4">
    <location>
        <begin position="46"/>
        <end position="126"/>
    </location>
</feature>
<evidence type="ECO:0000256" key="1">
    <source>
        <dbReference type="ARBA" id="ARBA00022529"/>
    </source>
</evidence>
<evidence type="ECO:0000313" key="5">
    <source>
        <dbReference type="EMBL" id="ATW61303.1"/>
    </source>
</evidence>
<dbReference type="Gene3D" id="1.10.101.10">
    <property type="entry name" value="PGBD-like superfamily/PGBD"/>
    <property type="match status" value="1"/>
</dbReference>
<feature type="compositionally biased region" description="Pro residues" evidence="2">
    <location>
        <begin position="177"/>
        <end position="201"/>
    </location>
</feature>
<proteinExistence type="predicted"/>
<dbReference type="Pfam" id="PF01471">
    <property type="entry name" value="PG_binding_1"/>
    <property type="match status" value="1"/>
</dbReference>
<protein>
    <submittedName>
        <fullName evidence="5">Endolysin</fullName>
    </submittedName>
</protein>
<dbReference type="SUPFAM" id="SSF47090">
    <property type="entry name" value="PGBD-like"/>
    <property type="match status" value="1"/>
</dbReference>
<evidence type="ECO:0000313" key="6">
    <source>
        <dbReference type="Proteomes" id="UP000240486"/>
    </source>
</evidence>
<keyword evidence="6" id="KW-1185">Reference proteome</keyword>
<dbReference type="EMBL" id="MG298964">
    <property type="protein sequence ID" value="ATW61303.1"/>
    <property type="molecule type" value="Genomic_DNA"/>
</dbReference>
<dbReference type="InterPro" id="IPR007921">
    <property type="entry name" value="CHAP_dom"/>
</dbReference>
<organism evidence="5 6">
    <name type="scientific">Streptomyces phage Alsaber</name>
    <dbReference type="NCBI Taxonomy" id="2053672"/>
    <lineage>
        <taxon>Viruses</taxon>
        <taxon>Duplodnaviria</taxon>
        <taxon>Heunggongvirae</taxon>
        <taxon>Uroviricota</taxon>
        <taxon>Caudoviricetes</taxon>
        <taxon>Arquatrovirinae</taxon>
        <taxon>Camvirus</taxon>
        <taxon>Camvirus alsaber</taxon>
    </lineage>
</organism>
<accession>A0A2H4PGE4</accession>
<dbReference type="Proteomes" id="UP000240486">
    <property type="component" value="Segment"/>
</dbReference>
<keyword evidence="1" id="KW-0929">Antimicrobial</keyword>
<dbReference type="InterPro" id="IPR002477">
    <property type="entry name" value="Peptidoglycan-bd-like"/>
</dbReference>
<evidence type="ECO:0000256" key="2">
    <source>
        <dbReference type="SAM" id="MobiDB-lite"/>
    </source>
</evidence>
<evidence type="ECO:0000259" key="3">
    <source>
        <dbReference type="Pfam" id="PF01471"/>
    </source>
</evidence>
<reference evidence="5 6" key="1">
    <citation type="submission" date="2017-10" db="EMBL/GenBank/DDBJ databases">
        <authorList>
            <person name="Sulaiman A."/>
            <person name="Sivoravong A."/>
            <person name="Swapan B."/>
            <person name="Layton S.R."/>
            <person name="Kim T."/>
            <person name="Hughes L.E."/>
            <person name="Garlena R.A."/>
            <person name="Russell D.A."/>
            <person name="Pope W.H."/>
            <person name="Jacobs-Sera D."/>
            <person name="Hendrix R.W."/>
            <person name="Hatfull G.F."/>
        </authorList>
    </citation>
    <scope>NUCLEOTIDE SEQUENCE [LARGE SCALE GENOMIC DNA]</scope>
</reference>
<feature type="domain" description="Peptidoglycan binding-like" evidence="3">
    <location>
        <begin position="217"/>
        <end position="250"/>
    </location>
</feature>
<name>A0A2H4PGE4_9CAUD</name>
<feature type="region of interest" description="Disordered" evidence="2">
    <location>
        <begin position="169"/>
        <end position="201"/>
    </location>
</feature>